<evidence type="ECO:0000256" key="2">
    <source>
        <dbReference type="SAM" id="Phobius"/>
    </source>
</evidence>
<keyword evidence="2" id="KW-1133">Transmembrane helix</keyword>
<dbReference type="AlphaFoldDB" id="A0A1H9SVG0"/>
<dbReference type="InterPro" id="IPR000045">
    <property type="entry name" value="Prepilin_IV_endopep_pep"/>
</dbReference>
<dbReference type="Gene3D" id="1.20.120.1220">
    <property type="match status" value="1"/>
</dbReference>
<dbReference type="GO" id="GO:0004190">
    <property type="term" value="F:aspartic-type endopeptidase activity"/>
    <property type="evidence" value="ECO:0007669"/>
    <property type="project" value="InterPro"/>
</dbReference>
<proteinExistence type="inferred from homology"/>
<protein>
    <submittedName>
        <fullName evidence="4">Type IV leader peptidase family protein</fullName>
    </submittedName>
</protein>
<feature type="transmembrane region" description="Helical" evidence="2">
    <location>
        <begin position="6"/>
        <end position="23"/>
    </location>
</feature>
<dbReference type="InterPro" id="IPR050882">
    <property type="entry name" value="Prepilin_peptidase/N-MTase"/>
</dbReference>
<dbReference type="PANTHER" id="PTHR30487:SF0">
    <property type="entry name" value="PREPILIN LEADER PEPTIDASE_N-METHYLTRANSFERASE-RELATED"/>
    <property type="match status" value="1"/>
</dbReference>
<gene>
    <name evidence="4" type="ORF">SAMN02910429_01377</name>
</gene>
<evidence type="ECO:0000256" key="1">
    <source>
        <dbReference type="ARBA" id="ARBA00005801"/>
    </source>
</evidence>
<comment type="similarity">
    <text evidence="1">Belongs to the peptidase A24 family.</text>
</comment>
<sequence length="169" mass="19676">MTNLSASHFILFIVLIIAVFQDIKTYKIKNKTILAGISLGIILNLFQNAYPLKVGLINKIIVILVLYIFYRIKAIGSGDVKLYFVCAFFVEYSLFYKIIFISFVLGAIISIIKLIVDKKFKFILFKFFIYIRDLFYGRVRKYEVEKDQKKSVIHFSIPIFLAVVINFCI</sequence>
<organism evidence="4 5">
    <name type="scientific">Lachnobacterium bovis</name>
    <dbReference type="NCBI Taxonomy" id="140626"/>
    <lineage>
        <taxon>Bacteria</taxon>
        <taxon>Bacillati</taxon>
        <taxon>Bacillota</taxon>
        <taxon>Clostridia</taxon>
        <taxon>Lachnospirales</taxon>
        <taxon>Lachnospiraceae</taxon>
        <taxon>Lachnobacterium</taxon>
    </lineage>
</organism>
<reference evidence="5" key="1">
    <citation type="submission" date="2016-10" db="EMBL/GenBank/DDBJ databases">
        <authorList>
            <person name="Varghese N."/>
            <person name="Submissions S."/>
        </authorList>
    </citation>
    <scope>NUCLEOTIDE SEQUENCE [LARGE SCALE GENOMIC DNA]</scope>
    <source>
        <strain evidence="5">S1b</strain>
    </source>
</reference>
<feature type="transmembrane region" description="Helical" evidence="2">
    <location>
        <begin position="94"/>
        <end position="116"/>
    </location>
</feature>
<feature type="transmembrane region" description="Helical" evidence="2">
    <location>
        <begin position="151"/>
        <end position="167"/>
    </location>
</feature>
<dbReference type="PANTHER" id="PTHR30487">
    <property type="entry name" value="TYPE 4 PREPILIN-LIKE PROTEINS LEADER PEPTIDE-PROCESSING ENZYME"/>
    <property type="match status" value="1"/>
</dbReference>
<keyword evidence="2" id="KW-0812">Transmembrane</keyword>
<dbReference type="Proteomes" id="UP000182471">
    <property type="component" value="Unassembled WGS sequence"/>
</dbReference>
<evidence type="ECO:0000313" key="4">
    <source>
        <dbReference type="EMBL" id="SER88885.1"/>
    </source>
</evidence>
<keyword evidence="2" id="KW-0472">Membrane</keyword>
<feature type="domain" description="Prepilin type IV endopeptidase peptidase" evidence="3">
    <location>
        <begin position="9"/>
        <end position="111"/>
    </location>
</feature>
<feature type="transmembrane region" description="Helical" evidence="2">
    <location>
        <begin position="56"/>
        <end position="73"/>
    </location>
</feature>
<keyword evidence="5" id="KW-1185">Reference proteome</keyword>
<dbReference type="Pfam" id="PF01478">
    <property type="entry name" value="Peptidase_A24"/>
    <property type="match status" value="1"/>
</dbReference>
<accession>A0A1H9SVG0</accession>
<dbReference type="EMBL" id="FOGW01000013">
    <property type="protein sequence ID" value="SER88885.1"/>
    <property type="molecule type" value="Genomic_DNA"/>
</dbReference>
<dbReference type="RefSeq" id="WP_177176427.1">
    <property type="nucleotide sequence ID" value="NZ_FOGW01000013.1"/>
</dbReference>
<dbReference type="GO" id="GO:0006465">
    <property type="term" value="P:signal peptide processing"/>
    <property type="evidence" value="ECO:0007669"/>
    <property type="project" value="TreeGrafter"/>
</dbReference>
<feature type="transmembrane region" description="Helical" evidence="2">
    <location>
        <begin position="32"/>
        <end position="50"/>
    </location>
</feature>
<evidence type="ECO:0000313" key="5">
    <source>
        <dbReference type="Proteomes" id="UP000182471"/>
    </source>
</evidence>
<dbReference type="GO" id="GO:0005886">
    <property type="term" value="C:plasma membrane"/>
    <property type="evidence" value="ECO:0007669"/>
    <property type="project" value="TreeGrafter"/>
</dbReference>
<evidence type="ECO:0000259" key="3">
    <source>
        <dbReference type="Pfam" id="PF01478"/>
    </source>
</evidence>
<name>A0A1H9SVG0_9FIRM</name>